<comment type="subcellular location">
    <subcellularLocation>
        <location evidence="1 7">Cell membrane</location>
        <topology evidence="1 7">Multi-pass membrane protein</topology>
    </subcellularLocation>
</comment>
<comment type="caution">
    <text evidence="9">The sequence shown here is derived from an EMBL/GenBank/DDBJ whole genome shotgun (WGS) entry which is preliminary data.</text>
</comment>
<reference evidence="9 10" key="1">
    <citation type="submission" date="2019-08" db="EMBL/GenBank/DDBJ databases">
        <title>In-depth cultivation of the pig gut microbiome towards novel bacterial diversity and tailored functional studies.</title>
        <authorList>
            <person name="Wylensek D."/>
            <person name="Hitch T.C.A."/>
            <person name="Clavel T."/>
        </authorList>
    </citation>
    <scope>NUCLEOTIDE SEQUENCE [LARGE SCALE GENOMIC DNA]</scope>
    <source>
        <strain evidence="9 10">WCA-383-APC-5B</strain>
    </source>
</reference>
<proteinExistence type="inferred from homology"/>
<evidence type="ECO:0000313" key="10">
    <source>
        <dbReference type="Proteomes" id="UP000460287"/>
    </source>
</evidence>
<dbReference type="PANTHER" id="PTHR43386">
    <property type="entry name" value="OLIGOPEPTIDE TRANSPORT SYSTEM PERMEASE PROTEIN APPC"/>
    <property type="match status" value="1"/>
</dbReference>
<keyword evidence="2 7" id="KW-0813">Transport</keyword>
<feature type="transmembrane region" description="Helical" evidence="7">
    <location>
        <begin position="12"/>
        <end position="32"/>
    </location>
</feature>
<evidence type="ECO:0000256" key="7">
    <source>
        <dbReference type="RuleBase" id="RU363032"/>
    </source>
</evidence>
<evidence type="ECO:0000256" key="6">
    <source>
        <dbReference type="ARBA" id="ARBA00023136"/>
    </source>
</evidence>
<dbReference type="AlphaFoldDB" id="A0A7X2MW86"/>
<keyword evidence="6 7" id="KW-0472">Membrane</keyword>
<dbReference type="Pfam" id="PF00528">
    <property type="entry name" value="BPD_transp_1"/>
    <property type="match status" value="1"/>
</dbReference>
<gene>
    <name evidence="9" type="ORF">FYJ33_02070</name>
</gene>
<dbReference type="EMBL" id="VULX01000001">
    <property type="protein sequence ID" value="MSR90233.1"/>
    <property type="molecule type" value="Genomic_DNA"/>
</dbReference>
<evidence type="ECO:0000256" key="5">
    <source>
        <dbReference type="ARBA" id="ARBA00022989"/>
    </source>
</evidence>
<feature type="transmembrane region" description="Helical" evidence="7">
    <location>
        <begin position="71"/>
        <end position="96"/>
    </location>
</feature>
<evidence type="ECO:0000256" key="2">
    <source>
        <dbReference type="ARBA" id="ARBA00022448"/>
    </source>
</evidence>
<evidence type="ECO:0000256" key="4">
    <source>
        <dbReference type="ARBA" id="ARBA00022692"/>
    </source>
</evidence>
<evidence type="ECO:0000256" key="3">
    <source>
        <dbReference type="ARBA" id="ARBA00022475"/>
    </source>
</evidence>
<evidence type="ECO:0000313" key="9">
    <source>
        <dbReference type="EMBL" id="MSR90233.1"/>
    </source>
</evidence>
<dbReference type="CDD" id="cd06261">
    <property type="entry name" value="TM_PBP2"/>
    <property type="match status" value="1"/>
</dbReference>
<evidence type="ECO:0000259" key="8">
    <source>
        <dbReference type="PROSITE" id="PS50928"/>
    </source>
</evidence>
<sequence length="270" mass="30231">MKKESNFQLKFGKVIIAVILLIIIISVFYVPYDINLINGDEKLLSPSIRHILGTDNLGRDVFSRVIAGTRFTFIVSVLTVLFSSVIGTVLGMFSGYSHYIVDEIIMRIIDAISSFPGILLALVLVSVMNKQKYTIILALSVIFIPSFTRISRNETLKCRNEEYIRSAQVFGASKLRILFVHMLPNIMTSLMPSIVIGLSKSILAESSMSYLGLGIQPPYPSWGRMLFESQPYLFNAPWCALSPGLMIMITVIGFNYIGDGLSQKYVYNME</sequence>
<comment type="similarity">
    <text evidence="7">Belongs to the binding-protein-dependent transport system permease family.</text>
</comment>
<protein>
    <submittedName>
        <fullName evidence="9">ABC transporter permease</fullName>
    </submittedName>
</protein>
<dbReference type="Proteomes" id="UP000460287">
    <property type="component" value="Unassembled WGS sequence"/>
</dbReference>
<feature type="transmembrane region" description="Helical" evidence="7">
    <location>
        <begin position="108"/>
        <end position="127"/>
    </location>
</feature>
<keyword evidence="5 7" id="KW-1133">Transmembrane helix</keyword>
<keyword evidence="10" id="KW-1185">Reference proteome</keyword>
<accession>A0A7X2MW86</accession>
<keyword evidence="4 7" id="KW-0812">Transmembrane</keyword>
<dbReference type="InterPro" id="IPR000515">
    <property type="entry name" value="MetI-like"/>
</dbReference>
<feature type="transmembrane region" description="Helical" evidence="7">
    <location>
        <begin position="232"/>
        <end position="257"/>
    </location>
</feature>
<organism evidence="9 10">
    <name type="scientific">Inconstantimicrobium porci</name>
    <dbReference type="NCBI Taxonomy" id="2652291"/>
    <lineage>
        <taxon>Bacteria</taxon>
        <taxon>Bacillati</taxon>
        <taxon>Bacillota</taxon>
        <taxon>Clostridia</taxon>
        <taxon>Eubacteriales</taxon>
        <taxon>Clostridiaceae</taxon>
        <taxon>Inconstantimicrobium</taxon>
    </lineage>
</organism>
<keyword evidence="3" id="KW-1003">Cell membrane</keyword>
<dbReference type="InterPro" id="IPR035906">
    <property type="entry name" value="MetI-like_sf"/>
</dbReference>
<dbReference type="GO" id="GO:0055085">
    <property type="term" value="P:transmembrane transport"/>
    <property type="evidence" value="ECO:0007669"/>
    <property type="project" value="InterPro"/>
</dbReference>
<dbReference type="PANTHER" id="PTHR43386:SF1">
    <property type="entry name" value="D,D-DIPEPTIDE TRANSPORT SYSTEM PERMEASE PROTEIN DDPC-RELATED"/>
    <property type="match status" value="1"/>
</dbReference>
<dbReference type="PROSITE" id="PS50928">
    <property type="entry name" value="ABC_TM1"/>
    <property type="match status" value="1"/>
</dbReference>
<dbReference type="InterPro" id="IPR050366">
    <property type="entry name" value="BP-dependent_transpt_permease"/>
</dbReference>
<dbReference type="GO" id="GO:0005886">
    <property type="term" value="C:plasma membrane"/>
    <property type="evidence" value="ECO:0007669"/>
    <property type="project" value="UniProtKB-SubCell"/>
</dbReference>
<name>A0A7X2MW86_9CLOT</name>
<evidence type="ECO:0000256" key="1">
    <source>
        <dbReference type="ARBA" id="ARBA00004651"/>
    </source>
</evidence>
<feature type="domain" description="ABC transmembrane type-1" evidence="8">
    <location>
        <begin position="69"/>
        <end position="258"/>
    </location>
</feature>
<dbReference type="RefSeq" id="WP_154530100.1">
    <property type="nucleotide sequence ID" value="NZ_JAQXTV010000076.1"/>
</dbReference>
<dbReference type="SUPFAM" id="SSF161098">
    <property type="entry name" value="MetI-like"/>
    <property type="match status" value="1"/>
</dbReference>
<dbReference type="Gene3D" id="1.10.3720.10">
    <property type="entry name" value="MetI-like"/>
    <property type="match status" value="1"/>
</dbReference>
<feature type="transmembrane region" description="Helical" evidence="7">
    <location>
        <begin position="175"/>
        <end position="198"/>
    </location>
</feature>